<dbReference type="Gene3D" id="1.10.3730.20">
    <property type="match status" value="1"/>
</dbReference>
<accession>A0A090RTD4</accession>
<keyword evidence="8 10" id="KW-0472">Membrane</keyword>
<proteinExistence type="inferred from homology"/>
<dbReference type="PANTHER" id="PTHR30561:SF2">
    <property type="entry name" value="SPERMIDINE EXPORT PROTEIN MDTJ"/>
    <property type="match status" value="1"/>
</dbReference>
<sequence>MNIAGQEGNVLNYIAMYVLITISYYFLALAAKKIPIGIAFACWEGLGIALITMVSIFYFGATLSLQEIFGLVLVVAGVVMVTLGEEHHTEEPVKASTNQKKTA</sequence>
<feature type="transmembrane region" description="Helical" evidence="10">
    <location>
        <begin position="38"/>
        <end position="59"/>
    </location>
</feature>
<feature type="transmembrane region" description="Helical" evidence="10">
    <location>
        <begin position="12"/>
        <end position="31"/>
    </location>
</feature>
<evidence type="ECO:0000256" key="8">
    <source>
        <dbReference type="ARBA" id="ARBA00023136"/>
    </source>
</evidence>
<keyword evidence="5" id="KW-0997">Cell inner membrane</keyword>
<dbReference type="InterPro" id="IPR037185">
    <property type="entry name" value="EmrE-like"/>
</dbReference>
<dbReference type="InterPro" id="IPR045324">
    <property type="entry name" value="Small_multidrug_res"/>
</dbReference>
<dbReference type="GO" id="GO:1903711">
    <property type="term" value="P:spermidine transmembrane transport"/>
    <property type="evidence" value="ECO:0007669"/>
    <property type="project" value="TreeGrafter"/>
</dbReference>
<dbReference type="PANTHER" id="PTHR30561">
    <property type="entry name" value="SMR FAMILY PROTON-DEPENDENT DRUG EFFLUX TRANSPORTER SUGE"/>
    <property type="match status" value="1"/>
</dbReference>
<evidence type="ECO:0000256" key="1">
    <source>
        <dbReference type="ARBA" id="ARBA00004429"/>
    </source>
</evidence>
<evidence type="ECO:0000313" key="11">
    <source>
        <dbReference type="EMBL" id="GAL18690.1"/>
    </source>
</evidence>
<comment type="subunit">
    <text evidence="2">Forms a complex with MdtI.</text>
</comment>
<dbReference type="GO" id="GO:0015220">
    <property type="term" value="F:choline transmembrane transporter activity"/>
    <property type="evidence" value="ECO:0007669"/>
    <property type="project" value="TreeGrafter"/>
</dbReference>
<dbReference type="STRING" id="990268.JCM19235_2113"/>
<reference evidence="11 12" key="1">
    <citation type="submission" date="2014-09" db="EMBL/GenBank/DDBJ databases">
        <title>Vibrio maritimus JCM 19235. (C45) whole genome shotgun sequence.</title>
        <authorList>
            <person name="Sawabe T."/>
            <person name="Meirelles P."/>
            <person name="Nakanishi M."/>
            <person name="Sayaka M."/>
            <person name="Hattori M."/>
            <person name="Ohkuma M."/>
        </authorList>
    </citation>
    <scope>NUCLEOTIDE SEQUENCE [LARGE SCALE GENOMIC DNA]</scope>
    <source>
        <strain evidence="12">JCM19235</strain>
    </source>
</reference>
<evidence type="ECO:0000256" key="7">
    <source>
        <dbReference type="ARBA" id="ARBA00022989"/>
    </source>
</evidence>
<comment type="subcellular location">
    <subcellularLocation>
        <location evidence="1">Cell inner membrane</location>
        <topology evidence="1">Multi-pass membrane protein</topology>
    </subcellularLocation>
    <subcellularLocation>
        <location evidence="9">Cell membrane</location>
        <topology evidence="9">Multi-pass membrane protein</topology>
    </subcellularLocation>
</comment>
<dbReference type="GO" id="GO:0015199">
    <property type="term" value="F:amino-acid betaine transmembrane transporter activity"/>
    <property type="evidence" value="ECO:0007669"/>
    <property type="project" value="TreeGrafter"/>
</dbReference>
<dbReference type="GO" id="GO:0015297">
    <property type="term" value="F:antiporter activity"/>
    <property type="evidence" value="ECO:0007669"/>
    <property type="project" value="TreeGrafter"/>
</dbReference>
<evidence type="ECO:0000256" key="6">
    <source>
        <dbReference type="ARBA" id="ARBA00022692"/>
    </source>
</evidence>
<organism evidence="11 12">
    <name type="scientific">Vibrio maritimus</name>
    <dbReference type="NCBI Taxonomy" id="990268"/>
    <lineage>
        <taxon>Bacteria</taxon>
        <taxon>Pseudomonadati</taxon>
        <taxon>Pseudomonadota</taxon>
        <taxon>Gammaproteobacteria</taxon>
        <taxon>Vibrionales</taxon>
        <taxon>Vibrionaceae</taxon>
        <taxon>Vibrio</taxon>
    </lineage>
</organism>
<name>A0A090RTD4_9VIBR</name>
<gene>
    <name evidence="11" type="ORF">JCM19235_2113</name>
</gene>
<evidence type="ECO:0000256" key="9">
    <source>
        <dbReference type="RuleBase" id="RU003942"/>
    </source>
</evidence>
<comment type="caution">
    <text evidence="11">The sequence shown here is derived from an EMBL/GenBank/DDBJ whole genome shotgun (WGS) entry which is preliminary data.</text>
</comment>
<evidence type="ECO:0000256" key="5">
    <source>
        <dbReference type="ARBA" id="ARBA00022519"/>
    </source>
</evidence>
<dbReference type="InterPro" id="IPR000390">
    <property type="entry name" value="Small_drug/metabolite_transptr"/>
</dbReference>
<dbReference type="GO" id="GO:0031460">
    <property type="term" value="P:glycine betaine transport"/>
    <property type="evidence" value="ECO:0007669"/>
    <property type="project" value="TreeGrafter"/>
</dbReference>
<feature type="transmembrane region" description="Helical" evidence="10">
    <location>
        <begin position="65"/>
        <end position="84"/>
    </location>
</feature>
<reference evidence="11 12" key="2">
    <citation type="submission" date="2014-09" db="EMBL/GenBank/DDBJ databases">
        <authorList>
            <consortium name="NBRP consortium"/>
            <person name="Sawabe T."/>
            <person name="Meirelles P."/>
            <person name="Nakanishi M."/>
            <person name="Sayaka M."/>
            <person name="Hattori M."/>
            <person name="Ohkuma M."/>
        </authorList>
    </citation>
    <scope>NUCLEOTIDE SEQUENCE [LARGE SCALE GENOMIC DNA]</scope>
    <source>
        <strain evidence="12">JCM19235</strain>
    </source>
</reference>
<evidence type="ECO:0000313" key="12">
    <source>
        <dbReference type="Proteomes" id="UP000029228"/>
    </source>
</evidence>
<keyword evidence="12" id="KW-1185">Reference proteome</keyword>
<dbReference type="Proteomes" id="UP000029228">
    <property type="component" value="Unassembled WGS sequence"/>
</dbReference>
<dbReference type="SUPFAM" id="SSF103481">
    <property type="entry name" value="Multidrug resistance efflux transporter EmrE"/>
    <property type="match status" value="1"/>
</dbReference>
<keyword evidence="7 10" id="KW-1133">Transmembrane helix</keyword>
<protein>
    <recommendedName>
        <fullName evidence="3">Spermidine export protein MdtJ</fullName>
    </recommendedName>
</protein>
<evidence type="ECO:0000256" key="3">
    <source>
        <dbReference type="ARBA" id="ARBA00021112"/>
    </source>
</evidence>
<dbReference type="Pfam" id="PF00893">
    <property type="entry name" value="Multi_Drug_Res"/>
    <property type="match status" value="1"/>
</dbReference>
<dbReference type="GO" id="GO:0005886">
    <property type="term" value="C:plasma membrane"/>
    <property type="evidence" value="ECO:0007669"/>
    <property type="project" value="UniProtKB-SubCell"/>
</dbReference>
<evidence type="ECO:0000256" key="4">
    <source>
        <dbReference type="ARBA" id="ARBA00022475"/>
    </source>
</evidence>
<keyword evidence="6 9" id="KW-0812">Transmembrane</keyword>
<comment type="similarity">
    <text evidence="9">Belongs to the drug/metabolite transporter (DMT) superfamily. Small multidrug resistance (SMR) (TC 2.A.7.1) family.</text>
</comment>
<evidence type="ECO:0000256" key="10">
    <source>
        <dbReference type="SAM" id="Phobius"/>
    </source>
</evidence>
<dbReference type="EMBL" id="BBMR01000003">
    <property type="protein sequence ID" value="GAL18690.1"/>
    <property type="molecule type" value="Genomic_DNA"/>
</dbReference>
<keyword evidence="4" id="KW-1003">Cell membrane</keyword>
<evidence type="ECO:0000256" key="2">
    <source>
        <dbReference type="ARBA" id="ARBA00011358"/>
    </source>
</evidence>
<dbReference type="AlphaFoldDB" id="A0A090RTD4"/>